<dbReference type="STRING" id="37001.A0A1A9WI03"/>
<dbReference type="Proteomes" id="UP000091820">
    <property type="component" value="Unassembled WGS sequence"/>
</dbReference>
<evidence type="ECO:0000313" key="1">
    <source>
        <dbReference type="EnsemblMetazoa" id="GBRI020514-PA"/>
    </source>
</evidence>
<keyword evidence="2" id="KW-1185">Reference proteome</keyword>
<dbReference type="VEuPathDB" id="VectorBase:GBRI020514"/>
<proteinExistence type="predicted"/>
<sequence>MQRRIAINTNGDSKKRWANLAKIKKTYNNKWPVDSSIMSPSMVTAYKAYELFSSTMIGIVKSAITCEVLADDDEHFLEALIKGNELVSLFYKDDDIIEINETNWSSLQEKAKKARRAPLKPHQKLRILKEYLLPRLIASLQQPNITRKILKEADRKVRIFLRSILHLNAHRHNSILYAPVKEGGLGIFCLHERIPGILLQRINKLRESDEIFSALVKAENKVLLRIERMTTNISSKAANNQHHAAALNACFSGCNGYVRKGDHAANSKLCPTYKQIYKIEKDFADDQ</sequence>
<dbReference type="AlphaFoldDB" id="A0A1A9WI03"/>
<dbReference type="PANTHER" id="PTHR37557">
    <property type="entry name" value="115 KDA PROTEIN IN TYPE-1 RETROTRANSPOSABLE ELEMENT R1DM-LIKE PROTEIN-RELATED-RELATED"/>
    <property type="match status" value="1"/>
</dbReference>
<protein>
    <submittedName>
        <fullName evidence="1">Uncharacterized protein</fullName>
    </submittedName>
</protein>
<organism evidence="1 2">
    <name type="scientific">Glossina brevipalpis</name>
    <dbReference type="NCBI Taxonomy" id="37001"/>
    <lineage>
        <taxon>Eukaryota</taxon>
        <taxon>Metazoa</taxon>
        <taxon>Ecdysozoa</taxon>
        <taxon>Arthropoda</taxon>
        <taxon>Hexapoda</taxon>
        <taxon>Insecta</taxon>
        <taxon>Pterygota</taxon>
        <taxon>Neoptera</taxon>
        <taxon>Endopterygota</taxon>
        <taxon>Diptera</taxon>
        <taxon>Brachycera</taxon>
        <taxon>Muscomorpha</taxon>
        <taxon>Hippoboscoidea</taxon>
        <taxon>Glossinidae</taxon>
        <taxon>Glossina</taxon>
    </lineage>
</organism>
<accession>A0A1A9WI03</accession>
<evidence type="ECO:0000313" key="2">
    <source>
        <dbReference type="Proteomes" id="UP000091820"/>
    </source>
</evidence>
<dbReference type="PANTHER" id="PTHR37557:SF4">
    <property type="entry name" value="CCHC-TYPE DOMAIN-CONTAINING PROTEIN"/>
    <property type="match status" value="1"/>
</dbReference>
<dbReference type="EnsemblMetazoa" id="GBRI020514-RA">
    <property type="protein sequence ID" value="GBRI020514-PA"/>
    <property type="gene ID" value="GBRI020514"/>
</dbReference>
<reference evidence="2" key="1">
    <citation type="submission" date="2014-03" db="EMBL/GenBank/DDBJ databases">
        <authorList>
            <person name="Aksoy S."/>
            <person name="Warren W."/>
            <person name="Wilson R.K."/>
        </authorList>
    </citation>
    <scope>NUCLEOTIDE SEQUENCE [LARGE SCALE GENOMIC DNA]</scope>
    <source>
        <strain evidence="2">IAEA</strain>
    </source>
</reference>
<reference evidence="1" key="2">
    <citation type="submission" date="2020-05" db="UniProtKB">
        <authorList>
            <consortium name="EnsemblMetazoa"/>
        </authorList>
    </citation>
    <scope>IDENTIFICATION</scope>
    <source>
        <strain evidence="1">IAEA</strain>
    </source>
</reference>
<name>A0A1A9WI03_9MUSC</name>